<keyword evidence="3" id="KW-1185">Reference proteome</keyword>
<evidence type="ECO:0000313" key="2">
    <source>
        <dbReference type="EMBL" id="KAK3268542.1"/>
    </source>
</evidence>
<feature type="region of interest" description="Disordered" evidence="1">
    <location>
        <begin position="84"/>
        <end position="104"/>
    </location>
</feature>
<dbReference type="Proteomes" id="UP001190700">
    <property type="component" value="Unassembled WGS sequence"/>
</dbReference>
<dbReference type="AlphaFoldDB" id="A0AAE0FZE0"/>
<organism evidence="2 3">
    <name type="scientific">Cymbomonas tetramitiformis</name>
    <dbReference type="NCBI Taxonomy" id="36881"/>
    <lineage>
        <taxon>Eukaryota</taxon>
        <taxon>Viridiplantae</taxon>
        <taxon>Chlorophyta</taxon>
        <taxon>Pyramimonadophyceae</taxon>
        <taxon>Pyramimonadales</taxon>
        <taxon>Pyramimonadaceae</taxon>
        <taxon>Cymbomonas</taxon>
    </lineage>
</organism>
<gene>
    <name evidence="2" type="ORF">CYMTET_22963</name>
</gene>
<evidence type="ECO:0000256" key="1">
    <source>
        <dbReference type="SAM" id="MobiDB-lite"/>
    </source>
</evidence>
<comment type="caution">
    <text evidence="2">The sequence shown here is derived from an EMBL/GenBank/DDBJ whole genome shotgun (WGS) entry which is preliminary data.</text>
</comment>
<accession>A0AAE0FZE0</accession>
<proteinExistence type="predicted"/>
<name>A0AAE0FZE0_9CHLO</name>
<reference evidence="2 3" key="1">
    <citation type="journal article" date="2015" name="Genome Biol. Evol.">
        <title>Comparative Genomics of a Bacterivorous Green Alga Reveals Evolutionary Causalities and Consequences of Phago-Mixotrophic Mode of Nutrition.</title>
        <authorList>
            <person name="Burns J.A."/>
            <person name="Paasch A."/>
            <person name="Narechania A."/>
            <person name="Kim E."/>
        </authorList>
    </citation>
    <scope>NUCLEOTIDE SEQUENCE [LARGE SCALE GENOMIC DNA]</scope>
    <source>
        <strain evidence="2 3">PLY_AMNH</strain>
    </source>
</reference>
<sequence length="104" mass="11226">MQEGSWSLELCSGAPKTGLKEKLANISKLHWAQNVELSTVSELMAANKSSTTPRLMEHAGDAAIQARVPRYEKLSPKPYRRSVAFSSGSGLRRSGAHRLGSGCV</sequence>
<protein>
    <submittedName>
        <fullName evidence="2">Uncharacterized protein</fullName>
    </submittedName>
</protein>
<evidence type="ECO:0000313" key="3">
    <source>
        <dbReference type="Proteomes" id="UP001190700"/>
    </source>
</evidence>
<dbReference type="EMBL" id="LGRX02011766">
    <property type="protein sequence ID" value="KAK3268542.1"/>
    <property type="molecule type" value="Genomic_DNA"/>
</dbReference>